<feature type="domain" description="Thioredoxin" evidence="8">
    <location>
        <begin position="112"/>
        <end position="271"/>
    </location>
</feature>
<dbReference type="PANTHER" id="PTHR35272:SF3">
    <property type="entry name" value="THIOL:DISULFIDE INTERCHANGE PROTEIN DSBC"/>
    <property type="match status" value="1"/>
</dbReference>
<accession>A0A3B7LS86</accession>
<evidence type="ECO:0000256" key="7">
    <source>
        <dbReference type="RuleBase" id="RU364038"/>
    </source>
</evidence>
<dbReference type="InterPro" id="IPR051470">
    <property type="entry name" value="Thiol:disulfide_interchange"/>
</dbReference>
<keyword evidence="3 7" id="KW-0732">Signal</keyword>
<dbReference type="PROSITE" id="PS51257">
    <property type="entry name" value="PROKAR_LIPOPROTEIN"/>
    <property type="match status" value="1"/>
</dbReference>
<evidence type="ECO:0000259" key="8">
    <source>
        <dbReference type="PROSITE" id="PS51352"/>
    </source>
</evidence>
<dbReference type="KEGG" id="achi:CDG60_02040"/>
<dbReference type="InterPro" id="IPR013766">
    <property type="entry name" value="Thioredoxin_domain"/>
</dbReference>
<evidence type="ECO:0000256" key="3">
    <source>
        <dbReference type="ARBA" id="ARBA00022729"/>
    </source>
</evidence>
<comment type="subcellular location">
    <subcellularLocation>
        <location evidence="1 7">Periplasm</location>
    </subcellularLocation>
</comment>
<dbReference type="InterPro" id="IPR036249">
    <property type="entry name" value="Thioredoxin-like_sf"/>
</dbReference>
<dbReference type="InterPro" id="IPR012336">
    <property type="entry name" value="Thioredoxin-like_fold"/>
</dbReference>
<dbReference type="Gene3D" id="3.10.450.70">
    <property type="entry name" value="Disulphide bond isomerase, DsbC/G, N-terminal"/>
    <property type="match status" value="1"/>
</dbReference>
<comment type="function">
    <text evidence="7">Required for disulfide bond formation in some periplasmic proteins. Acts by transferring its disulfide bond to other proteins and is reduced in the process.</text>
</comment>
<evidence type="ECO:0000256" key="4">
    <source>
        <dbReference type="ARBA" id="ARBA00022764"/>
    </source>
</evidence>
<dbReference type="CDD" id="cd03020">
    <property type="entry name" value="DsbA_DsbC_DsbG"/>
    <property type="match status" value="1"/>
</dbReference>
<dbReference type="SUPFAM" id="SSF52833">
    <property type="entry name" value="Thioredoxin-like"/>
    <property type="match status" value="1"/>
</dbReference>
<dbReference type="AlphaFoldDB" id="A0A3B7LS86"/>
<dbReference type="Gene3D" id="3.40.30.10">
    <property type="entry name" value="Glutaredoxin"/>
    <property type="match status" value="1"/>
</dbReference>
<feature type="chain" id="PRO_5017498009" description="Thiol:disulfide interchange protein" evidence="7">
    <location>
        <begin position="27"/>
        <end position="271"/>
    </location>
</feature>
<sequence>MAFTRSKIFMACVLASGLTLTACSNANNEDKKQNTLTASAPATGEASTLTERNAGQRLISTLQQNFKTAGVNAKVLDVKATEVPSLYWVTLEGMSPVYATADGKFIIQGDVIRLGDKELHNVSESLQAEINKKLFAQLKTEDLLTYKAKGKAKHVVYIFTDASCPYCHKLHEHMGEITAKGIEVRYIAWPRGEQFMPAMESVWCSADRQAAFDQAIAGVQLPPATCKNPVREQYQLGLNIGVNGTPAIYTADGLYLGGYLTPEELDKRLNK</sequence>
<dbReference type="GO" id="GO:0042597">
    <property type="term" value="C:periplasmic space"/>
    <property type="evidence" value="ECO:0007669"/>
    <property type="project" value="UniProtKB-SubCell"/>
</dbReference>
<organism evidence="9 10">
    <name type="scientific">Acinetobacter chinensis</name>
    <dbReference type="NCBI Taxonomy" id="2004650"/>
    <lineage>
        <taxon>Bacteria</taxon>
        <taxon>Pseudomonadati</taxon>
        <taxon>Pseudomonadota</taxon>
        <taxon>Gammaproteobacteria</taxon>
        <taxon>Moraxellales</taxon>
        <taxon>Moraxellaceae</taxon>
        <taxon>Acinetobacter</taxon>
    </lineage>
</organism>
<evidence type="ECO:0000256" key="2">
    <source>
        <dbReference type="ARBA" id="ARBA00009813"/>
    </source>
</evidence>
<evidence type="ECO:0000256" key="1">
    <source>
        <dbReference type="ARBA" id="ARBA00004418"/>
    </source>
</evidence>
<dbReference type="InterPro" id="IPR018950">
    <property type="entry name" value="DiS-bond_isomerase_DsbC/G_N"/>
</dbReference>
<feature type="signal peptide" evidence="7">
    <location>
        <begin position="1"/>
        <end position="26"/>
    </location>
</feature>
<dbReference type="Proteomes" id="UP000263753">
    <property type="component" value="Chromosome"/>
</dbReference>
<dbReference type="RefSeq" id="WP_087513579.1">
    <property type="nucleotide sequence ID" value="NZ_CP032134.1"/>
</dbReference>
<dbReference type="InterPro" id="IPR009094">
    <property type="entry name" value="DiS-bond_isomerase_DsbC/G_N_sf"/>
</dbReference>
<keyword evidence="6 7" id="KW-0676">Redox-active center</keyword>
<dbReference type="Pfam" id="PF10411">
    <property type="entry name" value="DsbC_N"/>
    <property type="match status" value="1"/>
</dbReference>
<evidence type="ECO:0000313" key="9">
    <source>
        <dbReference type="EMBL" id="AXY55488.1"/>
    </source>
</evidence>
<name>A0A3B7LS86_9GAMM</name>
<evidence type="ECO:0000256" key="6">
    <source>
        <dbReference type="ARBA" id="ARBA00023284"/>
    </source>
</evidence>
<keyword evidence="4 7" id="KW-0574">Periplasm</keyword>
<dbReference type="PROSITE" id="PS51352">
    <property type="entry name" value="THIOREDOXIN_2"/>
    <property type="match status" value="1"/>
</dbReference>
<protein>
    <recommendedName>
        <fullName evidence="7">Thiol:disulfide interchange protein</fullName>
    </recommendedName>
</protein>
<evidence type="ECO:0000313" key="10">
    <source>
        <dbReference type="Proteomes" id="UP000263753"/>
    </source>
</evidence>
<dbReference type="EMBL" id="CP032134">
    <property type="protein sequence ID" value="AXY55488.1"/>
    <property type="molecule type" value="Genomic_DNA"/>
</dbReference>
<dbReference type="Pfam" id="PF13098">
    <property type="entry name" value="Thioredoxin_2"/>
    <property type="match status" value="1"/>
</dbReference>
<comment type="similarity">
    <text evidence="2 7">Belongs to the thioredoxin family. DsbC subfamily.</text>
</comment>
<reference evidence="10" key="1">
    <citation type="submission" date="2018-09" db="EMBL/GenBank/DDBJ databases">
        <title>The complete genome of Acinetobacter sp. strain WCHAc010005.</title>
        <authorList>
            <person name="Hu Y."/>
            <person name="Long H."/>
            <person name="Feng Y."/>
            <person name="Zong Z."/>
        </authorList>
    </citation>
    <scope>NUCLEOTIDE SEQUENCE [LARGE SCALE GENOMIC DNA]</scope>
    <source>
        <strain evidence="10">WCHAc010005</strain>
    </source>
</reference>
<dbReference type="SUPFAM" id="SSF54423">
    <property type="entry name" value="DsbC/DsbG N-terminal domain-like"/>
    <property type="match status" value="1"/>
</dbReference>
<dbReference type="PANTHER" id="PTHR35272">
    <property type="entry name" value="THIOL:DISULFIDE INTERCHANGE PROTEIN DSBC-RELATED"/>
    <property type="match status" value="1"/>
</dbReference>
<evidence type="ECO:0000256" key="5">
    <source>
        <dbReference type="ARBA" id="ARBA00023157"/>
    </source>
</evidence>
<dbReference type="InterPro" id="IPR033954">
    <property type="entry name" value="DiS-bond_Isoase_DsbC/G"/>
</dbReference>
<proteinExistence type="inferred from homology"/>
<gene>
    <name evidence="9" type="ORF">CDG60_02040</name>
</gene>
<keyword evidence="5" id="KW-1015">Disulfide bond</keyword>